<reference evidence="2" key="1">
    <citation type="submission" date="2021-06" db="EMBL/GenBank/DDBJ databases">
        <authorList>
            <person name="Kallberg Y."/>
            <person name="Tangrot J."/>
            <person name="Rosling A."/>
        </authorList>
    </citation>
    <scope>NUCLEOTIDE SEQUENCE</scope>
    <source>
        <strain evidence="2">AZ414A</strain>
    </source>
</reference>
<dbReference type="OrthoDB" id="265761at2759"/>
<dbReference type="PANTHER" id="PTHR12475:SF4">
    <property type="entry name" value="PROTEIN THEM6"/>
    <property type="match status" value="1"/>
</dbReference>
<evidence type="ECO:0000313" key="2">
    <source>
        <dbReference type="EMBL" id="CAG8442914.1"/>
    </source>
</evidence>
<gene>
    <name evidence="2" type="ORF">DEBURN_LOCUS1584</name>
</gene>
<proteinExistence type="inferred from homology"/>
<dbReference type="PANTHER" id="PTHR12475">
    <property type="match status" value="1"/>
</dbReference>
<name>A0A9N8V5C5_9GLOM</name>
<dbReference type="AlphaFoldDB" id="A0A9N8V5C5"/>
<dbReference type="Proteomes" id="UP000789706">
    <property type="component" value="Unassembled WGS sequence"/>
</dbReference>
<protein>
    <submittedName>
        <fullName evidence="2">12011_t:CDS:1</fullName>
    </submittedName>
</protein>
<accession>A0A9N8V5C5</accession>
<dbReference type="InterPro" id="IPR051490">
    <property type="entry name" value="THEM6_lcsJ_thioesterase"/>
</dbReference>
<comment type="caution">
    <text evidence="2">The sequence shown here is derived from an EMBL/GenBank/DDBJ whole genome shotgun (WGS) entry which is preliminary data.</text>
</comment>
<evidence type="ECO:0000256" key="1">
    <source>
        <dbReference type="ARBA" id="ARBA00038476"/>
    </source>
</evidence>
<evidence type="ECO:0000313" key="3">
    <source>
        <dbReference type="Proteomes" id="UP000789706"/>
    </source>
</evidence>
<dbReference type="EMBL" id="CAJVPK010000072">
    <property type="protein sequence ID" value="CAG8442914.1"/>
    <property type="molecule type" value="Genomic_DNA"/>
</dbReference>
<organism evidence="2 3">
    <name type="scientific">Diversispora eburnea</name>
    <dbReference type="NCBI Taxonomy" id="1213867"/>
    <lineage>
        <taxon>Eukaryota</taxon>
        <taxon>Fungi</taxon>
        <taxon>Fungi incertae sedis</taxon>
        <taxon>Mucoromycota</taxon>
        <taxon>Glomeromycotina</taxon>
        <taxon>Glomeromycetes</taxon>
        <taxon>Diversisporales</taxon>
        <taxon>Diversisporaceae</taxon>
        <taxon>Diversispora</taxon>
    </lineage>
</organism>
<comment type="similarity">
    <text evidence="1">Belongs to the lcsJ thioesterase family.</text>
</comment>
<dbReference type="InterPro" id="IPR029069">
    <property type="entry name" value="HotDog_dom_sf"/>
</dbReference>
<dbReference type="SUPFAM" id="SSF54637">
    <property type="entry name" value="Thioesterase/thiol ester dehydrase-isomerase"/>
    <property type="match status" value="1"/>
</dbReference>
<keyword evidence="3" id="KW-1185">Reference proteome</keyword>
<sequence>MDWARTEFLMLQFPEAIRIPNFTIGLSGVSMYFKKEIPRFSAYKIQTKILTWNKKWIFLLHRFITESKNNNSDNTNIDVHSVGISKIVFKEKTKTLIPEQFFDEFGFKCETEELKIKREEIRKKGWKFIEGLFEFEKLIDYCEDEDRDYEEDYLENEKQLDTNLHLNNGSYNKHLDWARAEFLMLQFPEIIRIPNFTVGLSGISKVVIKKKTKTLIPEQFFDEFGFKCETEELKIKREEIRKKGWKFIEGLFEFEKLIDYCEDKDRDDEEDYLENEKVISKF</sequence>